<protein>
    <submittedName>
        <fullName evidence="10">Putative ABC transport system permease protein</fullName>
    </submittedName>
</protein>
<gene>
    <name evidence="10" type="ORF">SAMN04489760_1287</name>
</gene>
<evidence type="ECO:0000256" key="1">
    <source>
        <dbReference type="ARBA" id="ARBA00004651"/>
    </source>
</evidence>
<keyword evidence="6 7" id="KW-0472">Membrane</keyword>
<comment type="similarity">
    <text evidence="2">Belongs to the ABC-4 integral membrane protein family. LolC/E subfamily.</text>
</comment>
<feature type="transmembrane region" description="Helical" evidence="7">
    <location>
        <begin position="372"/>
        <end position="394"/>
    </location>
</feature>
<dbReference type="InterPro" id="IPR051447">
    <property type="entry name" value="Lipoprotein-release_system"/>
</dbReference>
<dbReference type="EMBL" id="FOBS01000028">
    <property type="protein sequence ID" value="SEM62896.1"/>
    <property type="molecule type" value="Genomic_DNA"/>
</dbReference>
<evidence type="ECO:0000256" key="6">
    <source>
        <dbReference type="ARBA" id="ARBA00023136"/>
    </source>
</evidence>
<evidence type="ECO:0000256" key="3">
    <source>
        <dbReference type="ARBA" id="ARBA00022475"/>
    </source>
</evidence>
<keyword evidence="3" id="KW-1003">Cell membrane</keyword>
<feature type="transmembrane region" description="Helical" evidence="7">
    <location>
        <begin position="280"/>
        <end position="303"/>
    </location>
</feature>
<evidence type="ECO:0000256" key="4">
    <source>
        <dbReference type="ARBA" id="ARBA00022692"/>
    </source>
</evidence>
<keyword evidence="5 7" id="KW-1133">Transmembrane helix</keyword>
<dbReference type="InterPro" id="IPR025857">
    <property type="entry name" value="MacB_PCD"/>
</dbReference>
<dbReference type="AlphaFoldDB" id="A0A1H7ZXE1"/>
<dbReference type="Proteomes" id="UP000198744">
    <property type="component" value="Unassembled WGS sequence"/>
</dbReference>
<proteinExistence type="inferred from homology"/>
<feature type="domain" description="ABC3 transporter permease C-terminal" evidence="8">
    <location>
        <begin position="282"/>
        <end position="405"/>
    </location>
</feature>
<evidence type="ECO:0000259" key="9">
    <source>
        <dbReference type="Pfam" id="PF12704"/>
    </source>
</evidence>
<feature type="transmembrane region" description="Helical" evidence="7">
    <location>
        <begin position="20"/>
        <end position="39"/>
    </location>
</feature>
<keyword evidence="11" id="KW-1185">Reference proteome</keyword>
<dbReference type="InterPro" id="IPR003838">
    <property type="entry name" value="ABC3_permease_C"/>
</dbReference>
<dbReference type="GO" id="GO:0044874">
    <property type="term" value="P:lipoprotein localization to outer membrane"/>
    <property type="evidence" value="ECO:0007669"/>
    <property type="project" value="TreeGrafter"/>
</dbReference>
<evidence type="ECO:0000256" key="2">
    <source>
        <dbReference type="ARBA" id="ARBA00005236"/>
    </source>
</evidence>
<dbReference type="PANTHER" id="PTHR30489:SF0">
    <property type="entry name" value="LIPOPROTEIN-RELEASING SYSTEM TRANSMEMBRANE PROTEIN LOLE"/>
    <property type="match status" value="1"/>
</dbReference>
<dbReference type="PANTHER" id="PTHR30489">
    <property type="entry name" value="LIPOPROTEIN-RELEASING SYSTEM TRANSMEMBRANE PROTEIN LOLE"/>
    <property type="match status" value="1"/>
</dbReference>
<evidence type="ECO:0000256" key="5">
    <source>
        <dbReference type="ARBA" id="ARBA00022989"/>
    </source>
</evidence>
<reference evidence="10 11" key="1">
    <citation type="submission" date="2016-10" db="EMBL/GenBank/DDBJ databases">
        <authorList>
            <person name="de Groot N.N."/>
        </authorList>
    </citation>
    <scope>NUCLEOTIDE SEQUENCE [LARGE SCALE GENOMIC DNA]</scope>
    <source>
        <strain evidence="10 11">DSM 8423</strain>
    </source>
</reference>
<keyword evidence="4 7" id="KW-0812">Transmembrane</keyword>
<comment type="subcellular location">
    <subcellularLocation>
        <location evidence="1">Cell membrane</location>
        <topology evidence="1">Multi-pass membrane protein</topology>
    </subcellularLocation>
</comment>
<evidence type="ECO:0000259" key="8">
    <source>
        <dbReference type="Pfam" id="PF02687"/>
    </source>
</evidence>
<evidence type="ECO:0000256" key="7">
    <source>
        <dbReference type="SAM" id="Phobius"/>
    </source>
</evidence>
<dbReference type="OrthoDB" id="9809768at2"/>
<dbReference type="RefSeq" id="WP_093884396.1">
    <property type="nucleotide sequence ID" value="NZ_FOBS01000028.1"/>
</dbReference>
<name>A0A1H7ZXE1_9BACT</name>
<feature type="transmembrane region" description="Helical" evidence="7">
    <location>
        <begin position="323"/>
        <end position="352"/>
    </location>
</feature>
<dbReference type="GO" id="GO:0098797">
    <property type="term" value="C:plasma membrane protein complex"/>
    <property type="evidence" value="ECO:0007669"/>
    <property type="project" value="TreeGrafter"/>
</dbReference>
<feature type="domain" description="MacB-like periplasmic core" evidence="9">
    <location>
        <begin position="19"/>
        <end position="238"/>
    </location>
</feature>
<dbReference type="Pfam" id="PF12704">
    <property type="entry name" value="MacB_PCD"/>
    <property type="match status" value="1"/>
</dbReference>
<dbReference type="Pfam" id="PF02687">
    <property type="entry name" value="FtsX"/>
    <property type="match status" value="1"/>
</dbReference>
<sequence length="412" mass="45183">MMDLYKIALRNLLRYKRRTLLTASLITIGVVFVLVFMAVSGSFKAMMIGQITDAMLGHIQIHKKGYVASIDNLPLNLNLKASAFARIEETLQQQKDIEAYSPRLKFGGLFSNFSESTNIRLNGVYPEREFKTVPLLTSRIAEGKKTLGRGEIFIPSLLAIGMKVKVGDPVVIVATNKDGSVNGKPFVVAGILESVTGPGGRDGYLHIEDAADVLRMPELEISEVAIRLKDFDRLQLTFTELEKRLASAFGKDGKFPLEIHTWEGLTPFFNIARMLDVMTFFIKLMLVALVLISVLNVMIMAVYERIREIGTMAAIGTPPGKILALFMLEGFSLGILGTLIGCGLGVLLIFILNLAHITFNFGQQRGLLLEATVHPGALLSIAGIVIIVSVLASLQPAFKASRMEPINALRHV</sequence>
<organism evidence="10 11">
    <name type="scientific">Syntrophus gentianae</name>
    <dbReference type="NCBI Taxonomy" id="43775"/>
    <lineage>
        <taxon>Bacteria</taxon>
        <taxon>Pseudomonadati</taxon>
        <taxon>Thermodesulfobacteriota</taxon>
        <taxon>Syntrophia</taxon>
        <taxon>Syntrophales</taxon>
        <taxon>Syntrophaceae</taxon>
        <taxon>Syntrophus</taxon>
    </lineage>
</organism>
<evidence type="ECO:0000313" key="10">
    <source>
        <dbReference type="EMBL" id="SEM62896.1"/>
    </source>
</evidence>
<evidence type="ECO:0000313" key="11">
    <source>
        <dbReference type="Proteomes" id="UP000198744"/>
    </source>
</evidence>
<dbReference type="STRING" id="43775.SAMN04489760_1287"/>
<accession>A0A1H7ZXE1</accession>